<dbReference type="Pfam" id="PF00296">
    <property type="entry name" value="Bac_luciferase"/>
    <property type="match status" value="1"/>
</dbReference>
<dbReference type="GO" id="GO:0004497">
    <property type="term" value="F:monooxygenase activity"/>
    <property type="evidence" value="ECO:0007669"/>
    <property type="project" value="UniProtKB-KW"/>
</dbReference>
<keyword evidence="3" id="KW-0560">Oxidoreductase</keyword>
<dbReference type="InterPro" id="IPR036661">
    <property type="entry name" value="Luciferase-like_sf"/>
</dbReference>
<feature type="region of interest" description="Disordered" evidence="7">
    <location>
        <begin position="440"/>
        <end position="466"/>
    </location>
</feature>
<accession>A0A1U9K8Q8</accession>
<dbReference type="CDD" id="cd01095">
    <property type="entry name" value="Nitrilotriacetate_monoxgenase"/>
    <property type="match status" value="1"/>
</dbReference>
<sequence length="466" mass="52614">MKKQIHLNGFTQNSVAPHSPGLWRHPADQGYRHGDLSYWIEMAHLLERGKFDAIFLADVSGVYDVYQNSYKPAIRNAVQVPLHNTLLQISAMAANTQYLGFAATYSATYTQPYKLAREFSTLDHLTKGRVAWNIVTSYLESEAVNQGLKTRIEHDKRYERAEEYMDVVYKLWEYSWEEDAVMADEEIGVYADPEKVHPIQHKGEYFSVPGIHLVEPSPQRTPVLFQAGSSSRGRDFAAKHAEAVFTTTQNTIAELKAFSTDIRSRAKKFGRRPEDILIFPGVVPIVGATEAEAKAKYEELKQYVSYEGTLALLSGHTGVDFSHYNPDEYVENLETNASRGFLHQYTTVNPEKKWTVREAVTHHGLGIGAWKVVGTPEQIADQFESMAVEGDVDGFNIIQAISPGTFRDFVDYVVPELQSRGIHRTEYEATTLRENMFGKGRVRLPSNHPAKRLGSHLSREAAKSVR</sequence>
<feature type="binding site" evidence="6">
    <location>
        <position position="230"/>
    </location>
    <ligand>
        <name>FMN</name>
        <dbReference type="ChEBI" id="CHEBI:58210"/>
    </ligand>
</feature>
<evidence type="ECO:0000256" key="1">
    <source>
        <dbReference type="ARBA" id="ARBA00022630"/>
    </source>
</evidence>
<evidence type="ECO:0000313" key="10">
    <source>
        <dbReference type="Proteomes" id="UP000188603"/>
    </source>
</evidence>
<dbReference type="GO" id="GO:0016705">
    <property type="term" value="F:oxidoreductase activity, acting on paired donors, with incorporation or reduction of molecular oxygen"/>
    <property type="evidence" value="ECO:0007669"/>
    <property type="project" value="InterPro"/>
</dbReference>
<dbReference type="AlphaFoldDB" id="A0A1U9K8Q8"/>
<dbReference type="Gene3D" id="3.20.20.30">
    <property type="entry name" value="Luciferase-like domain"/>
    <property type="match status" value="1"/>
</dbReference>
<organism evidence="9 10">
    <name type="scientific">Novibacillus thermophilus</name>
    <dbReference type="NCBI Taxonomy" id="1471761"/>
    <lineage>
        <taxon>Bacteria</taxon>
        <taxon>Bacillati</taxon>
        <taxon>Bacillota</taxon>
        <taxon>Bacilli</taxon>
        <taxon>Bacillales</taxon>
        <taxon>Thermoactinomycetaceae</taxon>
        <taxon>Novibacillus</taxon>
    </lineage>
</organism>
<evidence type="ECO:0000256" key="5">
    <source>
        <dbReference type="ARBA" id="ARBA00033748"/>
    </source>
</evidence>
<feature type="binding site" evidence="6">
    <location>
        <position position="158"/>
    </location>
    <ligand>
        <name>FMN</name>
        <dbReference type="ChEBI" id="CHEBI:58210"/>
    </ligand>
</feature>
<evidence type="ECO:0000256" key="3">
    <source>
        <dbReference type="ARBA" id="ARBA00023002"/>
    </source>
</evidence>
<evidence type="ECO:0000256" key="2">
    <source>
        <dbReference type="ARBA" id="ARBA00022643"/>
    </source>
</evidence>
<proteinExistence type="inferred from homology"/>
<dbReference type="InterPro" id="IPR016215">
    <property type="entry name" value="NTA_MOA"/>
</dbReference>
<feature type="binding site" evidence="6">
    <location>
        <position position="104"/>
    </location>
    <ligand>
        <name>FMN</name>
        <dbReference type="ChEBI" id="CHEBI:58210"/>
    </ligand>
</feature>
<dbReference type="PANTHER" id="PTHR30011">
    <property type="entry name" value="ALKANESULFONATE MONOOXYGENASE-RELATED"/>
    <property type="match status" value="1"/>
</dbReference>
<dbReference type="PANTHER" id="PTHR30011:SF16">
    <property type="entry name" value="C2H2 FINGER DOMAIN TRANSCRIPTION FACTOR (EUROFUNG)-RELATED"/>
    <property type="match status" value="1"/>
</dbReference>
<evidence type="ECO:0000256" key="6">
    <source>
        <dbReference type="PIRSR" id="PIRSR000337-1"/>
    </source>
</evidence>
<reference evidence="9 10" key="1">
    <citation type="journal article" date="2015" name="Int. J. Syst. Evol. Microbiol.">
        <title>Novibacillus thermophilus gen. nov., sp. nov., a Gram-staining-negative and moderately thermophilic member of the family Thermoactinomycetaceae.</title>
        <authorList>
            <person name="Yang G."/>
            <person name="Chen J."/>
            <person name="Zhou S."/>
        </authorList>
    </citation>
    <scope>NUCLEOTIDE SEQUENCE [LARGE SCALE GENOMIC DNA]</scope>
    <source>
        <strain evidence="9 10">SG-1</strain>
    </source>
</reference>
<dbReference type="KEGG" id="ntr:B0W44_12135"/>
<evidence type="ECO:0000259" key="8">
    <source>
        <dbReference type="Pfam" id="PF00296"/>
    </source>
</evidence>
<dbReference type="EMBL" id="CP019699">
    <property type="protein sequence ID" value="AQS56396.1"/>
    <property type="molecule type" value="Genomic_DNA"/>
</dbReference>
<dbReference type="InterPro" id="IPR051260">
    <property type="entry name" value="Diverse_substr_monoxygenases"/>
</dbReference>
<dbReference type="RefSeq" id="WP_077720260.1">
    <property type="nucleotide sequence ID" value="NZ_CP019699.1"/>
</dbReference>
<dbReference type="Proteomes" id="UP000188603">
    <property type="component" value="Chromosome"/>
</dbReference>
<protein>
    <submittedName>
        <fullName evidence="9">5,10-methylene tetrahydromethanopterin reductase</fullName>
    </submittedName>
</protein>
<feature type="compositionally biased region" description="Basic and acidic residues" evidence="7">
    <location>
        <begin position="457"/>
        <end position="466"/>
    </location>
</feature>
<dbReference type="OrthoDB" id="3265338at2"/>
<dbReference type="NCBIfam" id="TIGR03860">
    <property type="entry name" value="FMN_nitrolo"/>
    <property type="match status" value="1"/>
</dbReference>
<keyword evidence="10" id="KW-1185">Reference proteome</keyword>
<keyword evidence="1 6" id="KW-0285">Flavoprotein</keyword>
<dbReference type="STRING" id="1471761.B0W44_12135"/>
<name>A0A1U9K8Q8_9BACL</name>
<keyword evidence="4" id="KW-0503">Monooxygenase</keyword>
<dbReference type="SUPFAM" id="SSF51679">
    <property type="entry name" value="Bacterial luciferase-like"/>
    <property type="match status" value="1"/>
</dbReference>
<feature type="domain" description="Luciferase-like" evidence="8">
    <location>
        <begin position="23"/>
        <end position="386"/>
    </location>
</feature>
<keyword evidence="2 6" id="KW-0288">FMN</keyword>
<comment type="similarity">
    <text evidence="5">Belongs to the NtaA/SnaA/DszA monooxygenase family.</text>
</comment>
<feature type="binding site" evidence="6">
    <location>
        <position position="58"/>
    </location>
    <ligand>
        <name>FMN</name>
        <dbReference type="ChEBI" id="CHEBI:58210"/>
    </ligand>
</feature>
<dbReference type="PIRSF" id="PIRSF000337">
    <property type="entry name" value="NTA_MOA"/>
    <property type="match status" value="1"/>
</dbReference>
<evidence type="ECO:0000256" key="4">
    <source>
        <dbReference type="ARBA" id="ARBA00023033"/>
    </source>
</evidence>
<feature type="binding site" evidence="6">
    <location>
        <position position="154"/>
    </location>
    <ligand>
        <name>FMN</name>
        <dbReference type="ChEBI" id="CHEBI:58210"/>
    </ligand>
</feature>
<evidence type="ECO:0000313" key="9">
    <source>
        <dbReference type="EMBL" id="AQS56396.1"/>
    </source>
</evidence>
<evidence type="ECO:0000256" key="7">
    <source>
        <dbReference type="SAM" id="MobiDB-lite"/>
    </source>
</evidence>
<gene>
    <name evidence="9" type="ORF">B0W44_12135</name>
</gene>
<feature type="binding site" evidence="6">
    <location>
        <position position="229"/>
    </location>
    <ligand>
        <name>FMN</name>
        <dbReference type="ChEBI" id="CHEBI:58210"/>
    </ligand>
</feature>
<dbReference type="InterPro" id="IPR011251">
    <property type="entry name" value="Luciferase-like_dom"/>
</dbReference>